<reference evidence="1 2" key="2">
    <citation type="journal article" date="2018" name="New Phytol.">
        <title>High intraspecific genome diversity in the model arbuscular mycorrhizal symbiont Rhizophagus irregularis.</title>
        <authorList>
            <person name="Chen E.C.H."/>
            <person name="Morin E."/>
            <person name="Beaudet D."/>
            <person name="Noel J."/>
            <person name="Yildirir G."/>
            <person name="Ndikumana S."/>
            <person name="Charron P."/>
            <person name="St-Onge C."/>
            <person name="Giorgi J."/>
            <person name="Kruger M."/>
            <person name="Marton T."/>
            <person name="Ropars J."/>
            <person name="Grigoriev I.V."/>
            <person name="Hainaut M."/>
            <person name="Henrissat B."/>
            <person name="Roux C."/>
            <person name="Martin F."/>
            <person name="Corradi N."/>
        </authorList>
    </citation>
    <scope>NUCLEOTIDE SEQUENCE [LARGE SCALE GENOMIC DNA]</scope>
    <source>
        <strain evidence="1 2">DAOM 197198</strain>
    </source>
</reference>
<gene>
    <name evidence="1" type="ORF">GLOIN_2v1811197</name>
</gene>
<reference evidence="1 2" key="1">
    <citation type="journal article" date="2013" name="Proc. Natl. Acad. Sci. U.S.A.">
        <title>Genome of an arbuscular mycorrhizal fungus provides insight into the oldest plant symbiosis.</title>
        <authorList>
            <person name="Tisserant E."/>
            <person name="Malbreil M."/>
            <person name="Kuo A."/>
            <person name="Kohler A."/>
            <person name="Symeonidi A."/>
            <person name="Balestrini R."/>
            <person name="Charron P."/>
            <person name="Duensing N."/>
            <person name="Frei Dit Frey N."/>
            <person name="Gianinazzi-Pearson V."/>
            <person name="Gilbert L.B."/>
            <person name="Handa Y."/>
            <person name="Herr J.R."/>
            <person name="Hijri M."/>
            <person name="Koul R."/>
            <person name="Kawaguchi M."/>
            <person name="Krajinski F."/>
            <person name="Lammers P.J."/>
            <person name="Masclaux F.G."/>
            <person name="Murat C."/>
            <person name="Morin E."/>
            <person name="Ndikumana S."/>
            <person name="Pagni M."/>
            <person name="Petitpierre D."/>
            <person name="Requena N."/>
            <person name="Rosikiewicz P."/>
            <person name="Riley R."/>
            <person name="Saito K."/>
            <person name="San Clemente H."/>
            <person name="Shapiro H."/>
            <person name="van Tuinen D."/>
            <person name="Becard G."/>
            <person name="Bonfante P."/>
            <person name="Paszkowski U."/>
            <person name="Shachar-Hill Y.Y."/>
            <person name="Tuskan G.A."/>
            <person name="Young P.W."/>
            <person name="Sanders I.R."/>
            <person name="Henrissat B."/>
            <person name="Rensing S.A."/>
            <person name="Grigoriev I.V."/>
            <person name="Corradi N."/>
            <person name="Roux C."/>
            <person name="Martin F."/>
        </authorList>
    </citation>
    <scope>NUCLEOTIDE SEQUENCE [LARGE SCALE GENOMIC DNA]</scope>
    <source>
        <strain evidence="1 2">DAOM 197198</strain>
    </source>
</reference>
<accession>A0A2P4PAP0</accession>
<proteinExistence type="predicted"/>
<evidence type="ECO:0008006" key="3">
    <source>
        <dbReference type="Google" id="ProtNLM"/>
    </source>
</evidence>
<dbReference type="AlphaFoldDB" id="A0A2P4PAP0"/>
<keyword evidence="2" id="KW-1185">Reference proteome</keyword>
<protein>
    <recommendedName>
        <fullName evidence="3">F-box domain-containing protein</fullName>
    </recommendedName>
</protein>
<dbReference type="EMBL" id="AUPC02000300">
    <property type="protein sequence ID" value="POG62448.1"/>
    <property type="molecule type" value="Genomic_DNA"/>
</dbReference>
<organism evidence="1 2">
    <name type="scientific">Rhizophagus irregularis (strain DAOM 181602 / DAOM 197198 / MUCL 43194)</name>
    <name type="common">Arbuscular mycorrhizal fungus</name>
    <name type="synonym">Glomus intraradices</name>
    <dbReference type="NCBI Taxonomy" id="747089"/>
    <lineage>
        <taxon>Eukaryota</taxon>
        <taxon>Fungi</taxon>
        <taxon>Fungi incertae sedis</taxon>
        <taxon>Mucoromycota</taxon>
        <taxon>Glomeromycotina</taxon>
        <taxon>Glomeromycetes</taxon>
        <taxon>Glomerales</taxon>
        <taxon>Glomeraceae</taxon>
        <taxon>Rhizophagus</taxon>
    </lineage>
</organism>
<evidence type="ECO:0000313" key="1">
    <source>
        <dbReference type="EMBL" id="POG62448.1"/>
    </source>
</evidence>
<dbReference type="PROSITE" id="PS51257">
    <property type="entry name" value="PROKAR_LIPOPROTEIN"/>
    <property type="match status" value="1"/>
</dbReference>
<dbReference type="VEuPathDB" id="FungiDB:RhiirFUN_025392"/>
<sequence>MGQTKATSVPLYTFLISCERCFCFQCDLAIRRKNCFWTNPNYLGAYELTVGFTQPRGSCRSTTGLRPVPLKPHKGCAFNKRRFYVVPFRFSANIIAVVILSRNWASVHFHTSGFSCIHSQNWNSISLHDENGFILVMILLPFVCNFSTQKHVTCGGREIELTVPLVNNSARITRMNSVELITKICDELFWDGFPTLYQCVQLNRMWCRIGIPFLWKYPFAYYEKFASQQLYSFRIHPKDTVLVRLLLYFSYGCPFLLPKRPLFEYPKYLKYLDFDILKQVVLLGVSAITREEFSSPFFGELYNSITADPNLFTNVIHALERYNVRLIGAKLESIMLVTDRNVILRSPMLRQIRFLDIYIPGFENQDFSWINLLAPTLRELHVCYNNLDKNYEWIENLGSKLQYMSKLHTFGMYVYDKNTFSLLINELNKHVAQSLRYLYIHGWSKRKVGRCHLKILPHQFPLTVYLIKCKMSISPYEARKLLSRKENRRNELIVKTSSMNFPKQEFS</sequence>
<dbReference type="Proteomes" id="UP000018888">
    <property type="component" value="Unassembled WGS sequence"/>
</dbReference>
<name>A0A2P4PAP0_RHIID</name>
<comment type="caution">
    <text evidence="1">The sequence shown here is derived from an EMBL/GenBank/DDBJ whole genome shotgun (WGS) entry which is preliminary data.</text>
</comment>
<evidence type="ECO:0000313" key="2">
    <source>
        <dbReference type="Proteomes" id="UP000018888"/>
    </source>
</evidence>